<gene>
    <name evidence="1" type="ORF">SAMN03080610_00153</name>
</gene>
<dbReference type="EMBL" id="FMVW01000001">
    <property type="protein sequence ID" value="SCZ20536.1"/>
    <property type="molecule type" value="Genomic_DNA"/>
</dbReference>
<name>A0A1G5M638_AFIMA</name>
<evidence type="ECO:0000313" key="2">
    <source>
        <dbReference type="Proteomes" id="UP000199347"/>
    </source>
</evidence>
<organism evidence="1 2">
    <name type="scientific">Afifella marina DSM 2698</name>
    <dbReference type="NCBI Taxonomy" id="1120955"/>
    <lineage>
        <taxon>Bacteria</taxon>
        <taxon>Pseudomonadati</taxon>
        <taxon>Pseudomonadota</taxon>
        <taxon>Alphaproteobacteria</taxon>
        <taxon>Hyphomicrobiales</taxon>
        <taxon>Afifellaceae</taxon>
        <taxon>Afifella</taxon>
    </lineage>
</organism>
<proteinExistence type="predicted"/>
<keyword evidence="2" id="KW-1185">Reference proteome</keyword>
<accession>A0A1G5M638</accession>
<protein>
    <submittedName>
        <fullName evidence="1">Uncharacterized protein</fullName>
    </submittedName>
</protein>
<dbReference type="AlphaFoldDB" id="A0A1G5M638"/>
<reference evidence="1 2" key="1">
    <citation type="submission" date="2016-10" db="EMBL/GenBank/DDBJ databases">
        <authorList>
            <person name="de Groot N.N."/>
        </authorList>
    </citation>
    <scope>NUCLEOTIDE SEQUENCE [LARGE SCALE GENOMIC DNA]</scope>
    <source>
        <strain evidence="1 2">DSM 2698</strain>
    </source>
</reference>
<sequence>MAAHLFAVRKEVEDTGRSVFSVTADAFSVKVTADGDAFFFVRLEKTDRGEVVVSDFVGGSRPEEDLILALDYALSELRAEELKGLIFRDLVPCGMEDGRFGYKLERASELAKRASDRLAKRHGCRVRSFAVEPRASKMDAHVGFAAA</sequence>
<evidence type="ECO:0000313" key="1">
    <source>
        <dbReference type="EMBL" id="SCZ20536.1"/>
    </source>
</evidence>
<dbReference type="Proteomes" id="UP000199347">
    <property type="component" value="Unassembled WGS sequence"/>
</dbReference>